<dbReference type="Gene3D" id="1.10.357.10">
    <property type="entry name" value="Tetracycline Repressor, domain 2"/>
    <property type="match status" value="1"/>
</dbReference>
<accession>A0ABW6DI80</accession>
<dbReference type="EMBL" id="JBBKXX010000002">
    <property type="protein sequence ID" value="MFD3408388.1"/>
    <property type="molecule type" value="Genomic_DNA"/>
</dbReference>
<dbReference type="PANTHER" id="PTHR43479">
    <property type="entry name" value="ACREF/ENVCD OPERON REPRESSOR-RELATED"/>
    <property type="match status" value="1"/>
</dbReference>
<dbReference type="InterPro" id="IPR001647">
    <property type="entry name" value="HTH_TetR"/>
</dbReference>
<reference evidence="4 5" key="1">
    <citation type="submission" date="2024-03" db="EMBL/GenBank/DDBJ databases">
        <title>Aquirufa genome sequencing.</title>
        <authorList>
            <person name="Pitt A."/>
            <person name="Hahn M.W."/>
        </authorList>
    </citation>
    <scope>NUCLEOTIDE SEQUENCE [LARGE SCALE GENOMIC DNA]</scope>
    <source>
        <strain evidence="4 5">HETE-83D</strain>
    </source>
</reference>
<keyword evidence="1 2" id="KW-0238">DNA-binding</keyword>
<dbReference type="InterPro" id="IPR050624">
    <property type="entry name" value="HTH-type_Tx_Regulator"/>
</dbReference>
<dbReference type="InterPro" id="IPR009057">
    <property type="entry name" value="Homeodomain-like_sf"/>
</dbReference>
<feature type="DNA-binding region" description="H-T-H motif" evidence="2">
    <location>
        <begin position="44"/>
        <end position="63"/>
    </location>
</feature>
<evidence type="ECO:0000313" key="5">
    <source>
        <dbReference type="Proteomes" id="UP001598019"/>
    </source>
</evidence>
<comment type="caution">
    <text evidence="4">The sequence shown here is derived from an EMBL/GenBank/DDBJ whole genome shotgun (WGS) entry which is preliminary data.</text>
</comment>
<dbReference type="PROSITE" id="PS50977">
    <property type="entry name" value="HTH_TETR_2"/>
    <property type="match status" value="1"/>
</dbReference>
<name>A0ABW6DI80_9BACT</name>
<dbReference type="Proteomes" id="UP001598019">
    <property type="component" value="Unassembled WGS sequence"/>
</dbReference>
<evidence type="ECO:0000256" key="2">
    <source>
        <dbReference type="PROSITE-ProRule" id="PRU00335"/>
    </source>
</evidence>
<dbReference type="RefSeq" id="WP_377980782.1">
    <property type="nucleotide sequence ID" value="NZ_JBBKXX010000002.1"/>
</dbReference>
<dbReference type="SUPFAM" id="SSF46689">
    <property type="entry name" value="Homeodomain-like"/>
    <property type="match status" value="1"/>
</dbReference>
<feature type="domain" description="HTH tetR-type" evidence="3">
    <location>
        <begin position="21"/>
        <end position="81"/>
    </location>
</feature>
<evidence type="ECO:0000256" key="1">
    <source>
        <dbReference type="ARBA" id="ARBA00023125"/>
    </source>
</evidence>
<evidence type="ECO:0000313" key="4">
    <source>
        <dbReference type="EMBL" id="MFD3408388.1"/>
    </source>
</evidence>
<keyword evidence="5" id="KW-1185">Reference proteome</keyword>
<dbReference type="Pfam" id="PF00440">
    <property type="entry name" value="TetR_N"/>
    <property type="match status" value="1"/>
</dbReference>
<proteinExistence type="predicted"/>
<dbReference type="PANTHER" id="PTHR43479:SF22">
    <property type="entry name" value="TRANSCRIPTIONAL REGULATOR, TETR FAMILY"/>
    <property type="match status" value="1"/>
</dbReference>
<organism evidence="4 5">
    <name type="scientific">Aquirufa esocilacus</name>
    <dbReference type="NCBI Taxonomy" id="3096513"/>
    <lineage>
        <taxon>Bacteria</taxon>
        <taxon>Pseudomonadati</taxon>
        <taxon>Bacteroidota</taxon>
        <taxon>Cytophagia</taxon>
        <taxon>Cytophagales</taxon>
        <taxon>Flectobacillaceae</taxon>
        <taxon>Aquirufa</taxon>
    </lineage>
</organism>
<evidence type="ECO:0000259" key="3">
    <source>
        <dbReference type="PROSITE" id="PS50977"/>
    </source>
</evidence>
<gene>
    <name evidence="4" type="ORF">SKC37_06955</name>
</gene>
<protein>
    <submittedName>
        <fullName evidence="4">TetR/AcrR family transcriptional regulator</fullName>
    </submittedName>
</protein>
<sequence length="224" mass="26476">MDYSLSFKVNEKIYLRDPESTELGKQIVKNAIDLIHTLGFEHFTFKKLAKEMNTTEATIYRYFENKHRMLLYILNWYWSYMEYLVVFQLQPLANSKAKLERLIELLTHPLEESEGQSDYNKKYLHQIVITESSKVYLVKEVKEINENAVFKPYKDLCARISELIQSHNPAYEFPHSLSSTLIETAHSQLFFSQHLPKLTDAGKKHKTEFVARYLRDLLFKSLQA</sequence>